<evidence type="ECO:0000256" key="4">
    <source>
        <dbReference type="ARBA" id="ARBA00022692"/>
    </source>
</evidence>
<evidence type="ECO:0000313" key="9">
    <source>
        <dbReference type="EMBL" id="OOK65373.1"/>
    </source>
</evidence>
<dbReference type="SUPFAM" id="SSF82866">
    <property type="entry name" value="Multidrug efflux transporter AcrB transmembrane domain"/>
    <property type="match status" value="1"/>
</dbReference>
<proteinExistence type="inferred from homology"/>
<keyword evidence="5 7" id="KW-1133">Transmembrane helix</keyword>
<evidence type="ECO:0000256" key="3">
    <source>
        <dbReference type="ARBA" id="ARBA00022475"/>
    </source>
</evidence>
<evidence type="ECO:0000256" key="1">
    <source>
        <dbReference type="ARBA" id="ARBA00004651"/>
    </source>
</evidence>
<evidence type="ECO:0000313" key="10">
    <source>
        <dbReference type="Proteomes" id="UP000188532"/>
    </source>
</evidence>
<accession>A0A1V3WEG8</accession>
<evidence type="ECO:0000256" key="5">
    <source>
        <dbReference type="ARBA" id="ARBA00022989"/>
    </source>
</evidence>
<evidence type="ECO:0000256" key="2">
    <source>
        <dbReference type="ARBA" id="ARBA00010157"/>
    </source>
</evidence>
<dbReference type="InterPro" id="IPR050545">
    <property type="entry name" value="Mycobact_MmpL"/>
</dbReference>
<feature type="transmembrane region" description="Helical" evidence="7">
    <location>
        <begin position="71"/>
        <end position="94"/>
    </location>
</feature>
<dbReference type="InterPro" id="IPR004869">
    <property type="entry name" value="MMPL_dom"/>
</dbReference>
<feature type="transmembrane region" description="Helical" evidence="7">
    <location>
        <begin position="30"/>
        <end position="50"/>
    </location>
</feature>
<comment type="similarity">
    <text evidence="2">Belongs to the resistance-nodulation-cell division (RND) (TC 2.A.6) family. MmpL subfamily.</text>
</comment>
<dbReference type="GO" id="GO:0005886">
    <property type="term" value="C:plasma membrane"/>
    <property type="evidence" value="ECO:0007669"/>
    <property type="project" value="UniProtKB-SubCell"/>
</dbReference>
<protein>
    <submittedName>
        <fullName evidence="9">MMPL family protein</fullName>
    </submittedName>
</protein>
<dbReference type="EMBL" id="MVBN01000011">
    <property type="protein sequence ID" value="OOK65373.1"/>
    <property type="molecule type" value="Genomic_DNA"/>
</dbReference>
<comment type="subcellular location">
    <subcellularLocation>
        <location evidence="1">Cell membrane</location>
        <topology evidence="1">Multi-pass membrane protein</topology>
    </subcellularLocation>
</comment>
<dbReference type="PANTHER" id="PTHR33406:SF6">
    <property type="entry name" value="MEMBRANE PROTEIN YDGH-RELATED"/>
    <property type="match status" value="1"/>
</dbReference>
<reference evidence="9 10" key="1">
    <citation type="submission" date="2017-02" db="EMBL/GenBank/DDBJ databases">
        <title>Complete genome sequences of Mycobacterium kansasii strains isolated from rhesus macaques.</title>
        <authorList>
            <person name="Panda A."/>
            <person name="Nagaraj S."/>
            <person name="Zhao X."/>
            <person name="Tettelin H."/>
            <person name="Detolla L.J."/>
        </authorList>
    </citation>
    <scope>NUCLEOTIDE SEQUENCE [LARGE SCALE GENOMIC DNA]</scope>
    <source>
        <strain evidence="9 10">11-3469</strain>
    </source>
</reference>
<dbReference type="Gene3D" id="1.20.1640.10">
    <property type="entry name" value="Multidrug efflux transporter AcrB transmembrane domain"/>
    <property type="match status" value="1"/>
</dbReference>
<evidence type="ECO:0000259" key="8">
    <source>
        <dbReference type="Pfam" id="PF03176"/>
    </source>
</evidence>
<keyword evidence="3" id="KW-1003">Cell membrane</keyword>
<keyword evidence="4 7" id="KW-0812">Transmembrane</keyword>
<comment type="caution">
    <text evidence="9">The sequence shown here is derived from an EMBL/GenBank/DDBJ whole genome shotgun (WGS) entry which is preliminary data.</text>
</comment>
<evidence type="ECO:0000256" key="7">
    <source>
        <dbReference type="SAM" id="Phobius"/>
    </source>
</evidence>
<dbReference type="AlphaFoldDB" id="A0A1V3WEG8"/>
<organism evidence="9 10">
    <name type="scientific">Mycobacterium kansasii</name>
    <dbReference type="NCBI Taxonomy" id="1768"/>
    <lineage>
        <taxon>Bacteria</taxon>
        <taxon>Bacillati</taxon>
        <taxon>Actinomycetota</taxon>
        <taxon>Actinomycetes</taxon>
        <taxon>Mycobacteriales</taxon>
        <taxon>Mycobacteriaceae</taxon>
        <taxon>Mycobacterium</taxon>
    </lineage>
</organism>
<name>A0A1V3WEG8_MYCKA</name>
<feature type="domain" description="Membrane transport protein MMPL" evidence="8">
    <location>
        <begin position="2"/>
        <end position="135"/>
    </location>
</feature>
<evidence type="ECO:0000256" key="6">
    <source>
        <dbReference type="ARBA" id="ARBA00023136"/>
    </source>
</evidence>
<sequence length="147" mass="15844">MLNYGAALGLGTLVFQYGLGKEIAWPVPLLAFIILVAVGADYNMLLISRLREESTHNIRVGVLRTVANTGSVITSAGLIFAASMFGLIVGSIAIMIQAGFIIGCGLLLDTFVVRTLTVPAIATLLREASWWPQRKPLTHNARPHRTT</sequence>
<keyword evidence="6 7" id="KW-0472">Membrane</keyword>
<gene>
    <name evidence="9" type="ORF">BZL29_7870</name>
</gene>
<dbReference type="Pfam" id="PF03176">
    <property type="entry name" value="MMPL"/>
    <property type="match status" value="1"/>
</dbReference>
<dbReference type="Proteomes" id="UP000188532">
    <property type="component" value="Unassembled WGS sequence"/>
</dbReference>
<dbReference type="PANTHER" id="PTHR33406">
    <property type="entry name" value="MEMBRANE PROTEIN MJ1562-RELATED"/>
    <property type="match status" value="1"/>
</dbReference>